<feature type="region of interest" description="Disordered" evidence="1">
    <location>
        <begin position="75"/>
        <end position="95"/>
    </location>
</feature>
<evidence type="ECO:0000313" key="3">
    <source>
        <dbReference type="Proteomes" id="UP000712281"/>
    </source>
</evidence>
<proteinExistence type="predicted"/>
<accession>A0A8S9J9Y3</accession>
<reference evidence="2" key="1">
    <citation type="submission" date="2019-12" db="EMBL/GenBank/DDBJ databases">
        <title>Genome sequencing and annotation of Brassica cretica.</title>
        <authorList>
            <person name="Studholme D.J."/>
            <person name="Sarris P.F."/>
        </authorList>
    </citation>
    <scope>NUCLEOTIDE SEQUENCE</scope>
    <source>
        <strain evidence="2">PFS-001/15</strain>
        <tissue evidence="2">Leaf</tissue>
    </source>
</reference>
<dbReference type="EMBL" id="QGKW02001660">
    <property type="protein sequence ID" value="KAF2578934.1"/>
    <property type="molecule type" value="Genomic_DNA"/>
</dbReference>
<dbReference type="Proteomes" id="UP000712281">
    <property type="component" value="Unassembled WGS sequence"/>
</dbReference>
<organism evidence="2 3">
    <name type="scientific">Brassica cretica</name>
    <name type="common">Mustard</name>
    <dbReference type="NCBI Taxonomy" id="69181"/>
    <lineage>
        <taxon>Eukaryota</taxon>
        <taxon>Viridiplantae</taxon>
        <taxon>Streptophyta</taxon>
        <taxon>Embryophyta</taxon>
        <taxon>Tracheophyta</taxon>
        <taxon>Spermatophyta</taxon>
        <taxon>Magnoliopsida</taxon>
        <taxon>eudicotyledons</taxon>
        <taxon>Gunneridae</taxon>
        <taxon>Pentapetalae</taxon>
        <taxon>rosids</taxon>
        <taxon>malvids</taxon>
        <taxon>Brassicales</taxon>
        <taxon>Brassicaceae</taxon>
        <taxon>Brassiceae</taxon>
        <taxon>Brassica</taxon>
    </lineage>
</organism>
<evidence type="ECO:0000313" key="2">
    <source>
        <dbReference type="EMBL" id="KAF2578934.1"/>
    </source>
</evidence>
<comment type="caution">
    <text evidence="2">The sequence shown here is derived from an EMBL/GenBank/DDBJ whole genome shotgun (WGS) entry which is preliminary data.</text>
</comment>
<dbReference type="AlphaFoldDB" id="A0A8S9J9Y3"/>
<evidence type="ECO:0000256" key="1">
    <source>
        <dbReference type="SAM" id="MobiDB-lite"/>
    </source>
</evidence>
<gene>
    <name evidence="2" type="ORF">F2Q68_00004325</name>
</gene>
<sequence>MQPAMWSTRWKGQARGVVMHAARHAEDVVSACMTSGARGAAAHASGAMRSDTRAATRLAPDCTWRRLCSSEKRSVLVETSSSGDQSRRGSTCEGRERVRNAEVRVPLRGSWIMAGGRSQSAPKINLSFSMQILVSQLLASQHPTFP</sequence>
<name>A0A8S9J9Y3_BRACR</name>
<protein>
    <submittedName>
        <fullName evidence="2">Uncharacterized protein</fullName>
    </submittedName>
</protein>